<dbReference type="AlphaFoldDB" id="A0A4C1S9E6"/>
<protein>
    <submittedName>
        <fullName evidence="2">Uncharacterized protein</fullName>
    </submittedName>
</protein>
<feature type="compositionally biased region" description="Basic and acidic residues" evidence="1">
    <location>
        <begin position="146"/>
        <end position="156"/>
    </location>
</feature>
<sequence length="176" mass="19608">MCGDKEASKESSVTNDTSKVKPDGFNQLRSADRDLSLALLTSQRLRSATEYVDVEQQNSVPADDTGRTRKGAQLIMRSEAAYVVFAQSNRLIKLVAISMEEKVDIAKVLTFPLTPVPLSMFQIDNRNMHKTDKAVLMKALERTVDEYAEPDTHGESSDEDEENELEYVGNFGSDDV</sequence>
<evidence type="ECO:0000313" key="2">
    <source>
        <dbReference type="EMBL" id="GBO98784.1"/>
    </source>
</evidence>
<feature type="region of interest" description="Disordered" evidence="1">
    <location>
        <begin position="146"/>
        <end position="176"/>
    </location>
</feature>
<accession>A0A4C1S9E6</accession>
<evidence type="ECO:0000313" key="3">
    <source>
        <dbReference type="Proteomes" id="UP000299102"/>
    </source>
</evidence>
<dbReference type="EMBL" id="BGZK01000001">
    <property type="protein sequence ID" value="GBO98784.1"/>
    <property type="molecule type" value="Genomic_DNA"/>
</dbReference>
<proteinExistence type="predicted"/>
<feature type="region of interest" description="Disordered" evidence="1">
    <location>
        <begin position="1"/>
        <end position="27"/>
    </location>
</feature>
<comment type="caution">
    <text evidence="2">The sequence shown here is derived from an EMBL/GenBank/DDBJ whole genome shotgun (WGS) entry which is preliminary data.</text>
</comment>
<keyword evidence="3" id="KW-1185">Reference proteome</keyword>
<name>A0A4C1S9E6_EUMVA</name>
<gene>
    <name evidence="2" type="ORF">EVAR_260_1</name>
</gene>
<reference evidence="2 3" key="1">
    <citation type="journal article" date="2019" name="Commun. Biol.">
        <title>The bagworm genome reveals a unique fibroin gene that provides high tensile strength.</title>
        <authorList>
            <person name="Kono N."/>
            <person name="Nakamura H."/>
            <person name="Ohtoshi R."/>
            <person name="Tomita M."/>
            <person name="Numata K."/>
            <person name="Arakawa K."/>
        </authorList>
    </citation>
    <scope>NUCLEOTIDE SEQUENCE [LARGE SCALE GENOMIC DNA]</scope>
</reference>
<organism evidence="2 3">
    <name type="scientific">Eumeta variegata</name>
    <name type="common">Bagworm moth</name>
    <name type="synonym">Eumeta japonica</name>
    <dbReference type="NCBI Taxonomy" id="151549"/>
    <lineage>
        <taxon>Eukaryota</taxon>
        <taxon>Metazoa</taxon>
        <taxon>Ecdysozoa</taxon>
        <taxon>Arthropoda</taxon>
        <taxon>Hexapoda</taxon>
        <taxon>Insecta</taxon>
        <taxon>Pterygota</taxon>
        <taxon>Neoptera</taxon>
        <taxon>Endopterygota</taxon>
        <taxon>Lepidoptera</taxon>
        <taxon>Glossata</taxon>
        <taxon>Ditrysia</taxon>
        <taxon>Tineoidea</taxon>
        <taxon>Psychidae</taxon>
        <taxon>Oiketicinae</taxon>
        <taxon>Eumeta</taxon>
    </lineage>
</organism>
<evidence type="ECO:0000256" key="1">
    <source>
        <dbReference type="SAM" id="MobiDB-lite"/>
    </source>
</evidence>
<dbReference type="Proteomes" id="UP000299102">
    <property type="component" value="Unassembled WGS sequence"/>
</dbReference>